<name>B9XHM2_PEDPL</name>
<keyword evidence="3" id="KW-1185">Reference proteome</keyword>
<dbReference type="Proteomes" id="UP000003688">
    <property type="component" value="Unassembled WGS sequence"/>
</dbReference>
<reference evidence="2 3" key="1">
    <citation type="journal article" date="2011" name="J. Bacteriol.">
        <title>Genome sequence of 'Pedosphaera parvula' Ellin514, an aerobic Verrucomicrobial isolate from pasture soil.</title>
        <authorList>
            <person name="Kant R."/>
            <person name="van Passel M.W."/>
            <person name="Sangwan P."/>
            <person name="Palva A."/>
            <person name="Lucas S."/>
            <person name="Copeland A."/>
            <person name="Lapidus A."/>
            <person name="Glavina Del Rio T."/>
            <person name="Dalin E."/>
            <person name="Tice H."/>
            <person name="Bruce D."/>
            <person name="Goodwin L."/>
            <person name="Pitluck S."/>
            <person name="Chertkov O."/>
            <person name="Larimer F.W."/>
            <person name="Land M.L."/>
            <person name="Hauser L."/>
            <person name="Brettin T.S."/>
            <person name="Detter J.C."/>
            <person name="Han S."/>
            <person name="de Vos W.M."/>
            <person name="Janssen P.H."/>
            <person name="Smidt H."/>
        </authorList>
    </citation>
    <scope>NUCLEOTIDE SEQUENCE [LARGE SCALE GENOMIC DNA]</scope>
    <source>
        <strain evidence="2 3">Ellin514</strain>
    </source>
</reference>
<evidence type="ECO:0000313" key="2">
    <source>
        <dbReference type="EMBL" id="EEF60600.1"/>
    </source>
</evidence>
<evidence type="ECO:0000313" key="3">
    <source>
        <dbReference type="Proteomes" id="UP000003688"/>
    </source>
</evidence>
<feature type="region of interest" description="Disordered" evidence="1">
    <location>
        <begin position="1"/>
        <end position="28"/>
    </location>
</feature>
<comment type="caution">
    <text evidence="2">The sequence shown here is derived from an EMBL/GenBank/DDBJ whole genome shotgun (WGS) entry which is preliminary data.</text>
</comment>
<organism evidence="2 3">
    <name type="scientific">Pedosphaera parvula (strain Ellin514)</name>
    <dbReference type="NCBI Taxonomy" id="320771"/>
    <lineage>
        <taxon>Bacteria</taxon>
        <taxon>Pseudomonadati</taxon>
        <taxon>Verrucomicrobiota</taxon>
        <taxon>Pedosphaerae</taxon>
        <taxon>Pedosphaerales</taxon>
        <taxon>Pedosphaeraceae</taxon>
        <taxon>Pedosphaera</taxon>
    </lineage>
</organism>
<gene>
    <name evidence="2" type="ORF">Cflav_PD6190</name>
</gene>
<dbReference type="EMBL" id="ABOX02000015">
    <property type="protein sequence ID" value="EEF60600.1"/>
    <property type="molecule type" value="Genomic_DNA"/>
</dbReference>
<proteinExistence type="predicted"/>
<dbReference type="AlphaFoldDB" id="B9XHM2"/>
<sequence length="46" mass="5092">MAGDASTLNRASMVQTRRTLNTEHSDNPDINAFASHNLLVYGDTER</sequence>
<evidence type="ECO:0000256" key="1">
    <source>
        <dbReference type="SAM" id="MobiDB-lite"/>
    </source>
</evidence>
<protein>
    <submittedName>
        <fullName evidence="2">Uncharacterized protein</fullName>
    </submittedName>
</protein>
<accession>B9XHM2</accession>
<feature type="compositionally biased region" description="Polar residues" evidence="1">
    <location>
        <begin position="1"/>
        <end position="19"/>
    </location>
</feature>